<evidence type="ECO:0000313" key="9">
    <source>
        <dbReference type="EMBL" id="MBK9984444.1"/>
    </source>
</evidence>
<feature type="transmembrane region" description="Helical" evidence="6">
    <location>
        <begin position="294"/>
        <end position="324"/>
    </location>
</feature>
<feature type="transmembrane region" description="Helical" evidence="6">
    <location>
        <begin position="430"/>
        <end position="456"/>
    </location>
</feature>
<sequence length="691" mass="78341">MINLRNSPFLWIALMLLISFRVAEWMGSGMHEWSLLLFWICCLICAFVCTIRYLPRYQYISSISISMLIFAAGVLRFNHFNKNQFPGPVPHEQLYLQGILIVDQVLKNKNYTSSLSCHPIFLSEDGDENKNVIQDKFILTVIKSGNEAIYFPGDILMVRGRVASIPPPLNPYAFDARAYYKTIGIRIQMNCKGEEILKDSISKNSIARLTARWQYYLSSLVKNNSSPQVAQLTNALVWGDRSDMDNDVRDAFADSGAMHVLSVSGMHVAIIYSMLFFFLGAPGSGIYFKRVLRFIAYSIAILLYVGLTGACPAVVRAGLMIILYLFGKAMGLNTQVWNLLGFAAFIMMWINPYVWQNVGFQLSFLAMAGILLYSKAMIRSITFKYKILHIIWEITVLSIVAQVFILPVLLGQFHQFPLTFILSSLIAIPAGYLIVFGAVLNVILSFMGITIAWPMLDWIGRAFIQSMKWMGGLNPEMHFSLPAWSGILLMSMAILFTIALVFRWPLGKSLAYTCSLFAVVIMGCHRIKQWSTSEMIIYHSYKGLIADITLDGRCISIHDCEISSASIEFASRGYRCHRDIIDATDICIEQSFQTKDIDYKSSVLTMDGLCILFWEGEVDSLICSKKITTIIINQCPDLILLKDFLQDRFDSNIILPAHIDRKMKTKIEDYLKEHQIAYHDIDSKGYFLTPI</sequence>
<feature type="transmembrane region" description="Helical" evidence="6">
    <location>
        <begin position="35"/>
        <end position="53"/>
    </location>
</feature>
<dbReference type="InterPro" id="IPR004477">
    <property type="entry name" value="ComEC_N"/>
</dbReference>
<dbReference type="Pfam" id="PF03772">
    <property type="entry name" value="Competence"/>
    <property type="match status" value="1"/>
</dbReference>
<protein>
    <submittedName>
        <fullName evidence="9">ComEC family competence protein</fullName>
    </submittedName>
</protein>
<keyword evidence="2" id="KW-1003">Cell membrane</keyword>
<feature type="transmembrane region" description="Helical" evidence="6">
    <location>
        <begin position="6"/>
        <end position="23"/>
    </location>
</feature>
<evidence type="ECO:0000256" key="4">
    <source>
        <dbReference type="ARBA" id="ARBA00022989"/>
    </source>
</evidence>
<evidence type="ECO:0000256" key="6">
    <source>
        <dbReference type="SAM" id="Phobius"/>
    </source>
</evidence>
<evidence type="ECO:0000256" key="5">
    <source>
        <dbReference type="ARBA" id="ARBA00023136"/>
    </source>
</evidence>
<keyword evidence="4 6" id="KW-1133">Transmembrane helix</keyword>
<comment type="subcellular location">
    <subcellularLocation>
        <location evidence="1">Cell membrane</location>
        <topology evidence="1">Multi-pass membrane protein</topology>
    </subcellularLocation>
</comment>
<feature type="transmembrane region" description="Helical" evidence="6">
    <location>
        <begin position="477"/>
        <end position="504"/>
    </location>
</feature>
<feature type="transmembrane region" description="Helical" evidence="6">
    <location>
        <begin position="268"/>
        <end position="288"/>
    </location>
</feature>
<feature type="domain" description="DUF4131" evidence="8">
    <location>
        <begin position="35"/>
        <end position="196"/>
    </location>
</feature>
<dbReference type="NCBIfam" id="TIGR00360">
    <property type="entry name" value="ComEC_N-term"/>
    <property type="match status" value="1"/>
</dbReference>
<keyword evidence="3 6" id="KW-0812">Transmembrane</keyword>
<comment type="caution">
    <text evidence="9">The sequence shown here is derived from an EMBL/GenBank/DDBJ whole genome shotgun (WGS) entry which is preliminary data.</text>
</comment>
<evidence type="ECO:0000256" key="3">
    <source>
        <dbReference type="ARBA" id="ARBA00022692"/>
    </source>
</evidence>
<organism evidence="9 10">
    <name type="scientific">Candidatus Opimibacter skivensis</name>
    <dbReference type="NCBI Taxonomy" id="2982028"/>
    <lineage>
        <taxon>Bacteria</taxon>
        <taxon>Pseudomonadati</taxon>
        <taxon>Bacteroidota</taxon>
        <taxon>Saprospiria</taxon>
        <taxon>Saprospirales</taxon>
        <taxon>Saprospiraceae</taxon>
        <taxon>Candidatus Opimibacter</taxon>
    </lineage>
</organism>
<evidence type="ECO:0000256" key="1">
    <source>
        <dbReference type="ARBA" id="ARBA00004651"/>
    </source>
</evidence>
<dbReference type="EMBL" id="JADKGY010000029">
    <property type="protein sequence ID" value="MBK9984444.1"/>
    <property type="molecule type" value="Genomic_DNA"/>
</dbReference>
<feature type="domain" description="ComEC/Rec2-related protein" evidence="7">
    <location>
        <begin position="236"/>
        <end position="503"/>
    </location>
</feature>
<proteinExistence type="predicted"/>
<feature type="transmembrane region" description="Helical" evidence="6">
    <location>
        <begin position="360"/>
        <end position="378"/>
    </location>
</feature>
<dbReference type="Proteomes" id="UP000808337">
    <property type="component" value="Unassembled WGS sequence"/>
</dbReference>
<dbReference type="Pfam" id="PF13567">
    <property type="entry name" value="DUF4131"/>
    <property type="match status" value="1"/>
</dbReference>
<evidence type="ECO:0000313" key="10">
    <source>
        <dbReference type="Proteomes" id="UP000808337"/>
    </source>
</evidence>
<accession>A0A9D7XPF6</accession>
<dbReference type="InterPro" id="IPR025405">
    <property type="entry name" value="DUF4131"/>
</dbReference>
<dbReference type="PANTHER" id="PTHR30619:SF1">
    <property type="entry name" value="RECOMBINATION PROTEIN 2"/>
    <property type="match status" value="1"/>
</dbReference>
<name>A0A9D7XPF6_9BACT</name>
<dbReference type="PANTHER" id="PTHR30619">
    <property type="entry name" value="DNA INTERNALIZATION/COMPETENCE PROTEIN COMEC/REC2"/>
    <property type="match status" value="1"/>
</dbReference>
<dbReference type="AlphaFoldDB" id="A0A9D7XPF6"/>
<dbReference type="InterPro" id="IPR052159">
    <property type="entry name" value="Competence_DNA_uptake"/>
</dbReference>
<reference evidence="9 10" key="1">
    <citation type="submission" date="2020-10" db="EMBL/GenBank/DDBJ databases">
        <title>Connecting structure to function with the recovery of over 1000 high-quality activated sludge metagenome-assembled genomes encoding full-length rRNA genes using long-read sequencing.</title>
        <authorList>
            <person name="Singleton C.M."/>
            <person name="Petriglieri F."/>
            <person name="Kristensen J.M."/>
            <person name="Kirkegaard R.H."/>
            <person name="Michaelsen T.Y."/>
            <person name="Andersen M.H."/>
            <person name="Karst S.M."/>
            <person name="Dueholm M.S."/>
            <person name="Nielsen P.H."/>
            <person name="Albertsen M."/>
        </authorList>
    </citation>
    <scope>NUCLEOTIDE SEQUENCE [LARGE SCALE GENOMIC DNA]</scope>
    <source>
        <strain evidence="9">Ribe_18-Q3-R11-54_MAXAC.273</strain>
    </source>
</reference>
<gene>
    <name evidence="9" type="ORF">IPP15_19095</name>
</gene>
<evidence type="ECO:0000256" key="2">
    <source>
        <dbReference type="ARBA" id="ARBA00022475"/>
    </source>
</evidence>
<keyword evidence="5 6" id="KW-0472">Membrane</keyword>
<feature type="transmembrane region" description="Helical" evidence="6">
    <location>
        <begin position="390"/>
        <end position="410"/>
    </location>
</feature>
<evidence type="ECO:0000259" key="7">
    <source>
        <dbReference type="Pfam" id="PF03772"/>
    </source>
</evidence>
<dbReference type="GO" id="GO:0005886">
    <property type="term" value="C:plasma membrane"/>
    <property type="evidence" value="ECO:0007669"/>
    <property type="project" value="UniProtKB-SubCell"/>
</dbReference>
<feature type="transmembrane region" description="Helical" evidence="6">
    <location>
        <begin position="59"/>
        <end position="77"/>
    </location>
</feature>
<evidence type="ECO:0000259" key="8">
    <source>
        <dbReference type="Pfam" id="PF13567"/>
    </source>
</evidence>